<evidence type="ECO:0000313" key="2">
    <source>
        <dbReference type="EMBL" id="PZN75512.1"/>
    </source>
</evidence>
<evidence type="ECO:0000256" key="1">
    <source>
        <dbReference type="SAM" id="SignalP"/>
    </source>
</evidence>
<name>A0A2W4QUH1_9GAMM</name>
<dbReference type="PROSITE" id="PS51257">
    <property type="entry name" value="PROKAR_LIPOPROTEIN"/>
    <property type="match status" value="1"/>
</dbReference>
<reference evidence="2 3" key="1">
    <citation type="journal article" date="2018" name="Aquat. Microb. Ecol.">
        <title>Gammaproteobacterial methanotrophs dominate.</title>
        <authorList>
            <person name="Rissanen A.J."/>
            <person name="Saarenheimo J."/>
            <person name="Tiirola M."/>
            <person name="Peura S."/>
            <person name="Aalto S.L."/>
            <person name="Karvinen A."/>
            <person name="Nykanen H."/>
        </authorList>
    </citation>
    <scope>NUCLEOTIDE SEQUENCE [LARGE SCALE GENOMIC DNA]</scope>
    <source>
        <strain evidence="2">AMbin10</strain>
    </source>
</reference>
<evidence type="ECO:0008006" key="4">
    <source>
        <dbReference type="Google" id="ProtNLM"/>
    </source>
</evidence>
<feature type="chain" id="PRO_5016051310" description="Glycine zipper domain-containing protein" evidence="1">
    <location>
        <begin position="22"/>
        <end position="215"/>
    </location>
</feature>
<organism evidence="2 3">
    <name type="scientific">Candidatus Methylumidiphilus alinenensis</name>
    <dbReference type="NCBI Taxonomy" id="2202197"/>
    <lineage>
        <taxon>Bacteria</taxon>
        <taxon>Pseudomonadati</taxon>
        <taxon>Pseudomonadota</taxon>
        <taxon>Gammaproteobacteria</taxon>
        <taxon>Methylococcales</taxon>
        <taxon>Candidatus Methylumidiphilus</taxon>
    </lineage>
</organism>
<protein>
    <recommendedName>
        <fullName evidence="4">Glycine zipper domain-containing protein</fullName>
    </recommendedName>
</protein>
<comment type="caution">
    <text evidence="2">The sequence shown here is derived from an EMBL/GenBank/DDBJ whole genome shotgun (WGS) entry which is preliminary data.</text>
</comment>
<evidence type="ECO:0000313" key="3">
    <source>
        <dbReference type="Proteomes" id="UP000249396"/>
    </source>
</evidence>
<dbReference type="EMBL" id="QJPH01000383">
    <property type="protein sequence ID" value="PZN75512.1"/>
    <property type="molecule type" value="Genomic_DNA"/>
</dbReference>
<accession>A0A2W4QUH1</accession>
<feature type="signal peptide" evidence="1">
    <location>
        <begin position="1"/>
        <end position="21"/>
    </location>
</feature>
<keyword evidence="1" id="KW-0732">Signal</keyword>
<proteinExistence type="predicted"/>
<dbReference type="AlphaFoldDB" id="A0A2W4QUH1"/>
<gene>
    <name evidence="2" type="ORF">DM484_18555</name>
</gene>
<dbReference type="Proteomes" id="UP000249396">
    <property type="component" value="Unassembled WGS sequence"/>
</dbReference>
<sequence length="215" mass="21964">MNNTFSKKNLIALALCPSLMAGCATQQGNDQLMGAGAGALGGAALGCLTGFIAGGNAGSCGTGAAIGAGVGIVAGWGAVKLSQYQASQVRTVQTDQQMFGLTKPVDTTQVKIRKGSSNPRTVKPGDSVKLSTDYSVMLPPNVPSTKVAESWTLQKDGKVLASLPPQNSDRASGGWDAEATVPIPTNAELGTYVIEHKVQAGTSYDTGESTFLVTK</sequence>